<feature type="repeat" description="PPR" evidence="2">
    <location>
        <begin position="140"/>
        <end position="174"/>
    </location>
</feature>
<proteinExistence type="predicted"/>
<feature type="repeat" description="PPR" evidence="2">
    <location>
        <begin position="5"/>
        <end position="35"/>
    </location>
</feature>
<dbReference type="PANTHER" id="PTHR47926:SF537">
    <property type="entry name" value="PENTACOTRIPEPTIDE-REPEAT REGION OF PRORP DOMAIN-CONTAINING PROTEIN"/>
    <property type="match status" value="1"/>
</dbReference>
<dbReference type="InterPro" id="IPR011990">
    <property type="entry name" value="TPR-like_helical_dom_sf"/>
</dbReference>
<dbReference type="PANTHER" id="PTHR47926">
    <property type="entry name" value="PENTATRICOPEPTIDE REPEAT-CONTAINING PROTEIN"/>
    <property type="match status" value="1"/>
</dbReference>
<feature type="repeat" description="PPR" evidence="2">
    <location>
        <begin position="109"/>
        <end position="139"/>
    </location>
</feature>
<keyword evidence="1" id="KW-0677">Repeat</keyword>
<dbReference type="EMBL" id="JACGCM010001935">
    <property type="protein sequence ID" value="KAF6147185.1"/>
    <property type="molecule type" value="Genomic_DNA"/>
</dbReference>
<dbReference type="OrthoDB" id="185373at2759"/>
<evidence type="ECO:0000256" key="2">
    <source>
        <dbReference type="PROSITE-ProRule" id="PRU00708"/>
    </source>
</evidence>
<dbReference type="GO" id="GO:0003723">
    <property type="term" value="F:RNA binding"/>
    <property type="evidence" value="ECO:0007669"/>
    <property type="project" value="InterPro"/>
</dbReference>
<evidence type="ECO:0000256" key="1">
    <source>
        <dbReference type="ARBA" id="ARBA00022737"/>
    </source>
</evidence>
<dbReference type="Proteomes" id="UP000541444">
    <property type="component" value="Unassembled WGS sequence"/>
</dbReference>
<dbReference type="Pfam" id="PF20430">
    <property type="entry name" value="Eplus_motif"/>
    <property type="match status" value="1"/>
</dbReference>
<dbReference type="Pfam" id="PF01535">
    <property type="entry name" value="PPR"/>
    <property type="match status" value="5"/>
</dbReference>
<accession>A0A7J7LX54</accession>
<sequence length="462" mass="51921">MPDPNSFLYNNMIKGFVDIGSYEDALTFYFQMLNNVYNRCNPNNFTFPFVLKACSKLTAFEEGKVVHGQVLKLGFSSDVYVETSLVDMYGSCREVVYSKLLFDRMCKRDVVAWNAILASYTQCGVMECAKGLFEEMPVRNVSSWTTMIGGYIQIGDSKEALECFYKMQKHGMKPDKLTIMTVLSAVADLGSLEIGKRVHEYMDTNKIEIDGYVGTALIDMYSKCGNIQKARKVFDGIRSKNISCYNAMISCFGIHGLGDEALRVFREVERTRIGVDDVTMIAVLTACSHSGLVDMGCEIFNLMRKDYGIEPKMEHYGCMVDLLGREGRLDEAMGLIESIEPDIVLLGTLAFACRIHGNVELGEELARRMSELDPTNSGLLVLKSNLYAVEGRWKEAAGVRRLMMDKGIRKKPGTSWIEINNVVHEFVAGDASHSHSKKIYSKLLELSERMKLCIPTTQRCQV</sequence>
<evidence type="ECO:0000313" key="4">
    <source>
        <dbReference type="Proteomes" id="UP000541444"/>
    </source>
</evidence>
<dbReference type="InterPro" id="IPR046849">
    <property type="entry name" value="E2_motif"/>
</dbReference>
<dbReference type="GO" id="GO:0009451">
    <property type="term" value="P:RNA modification"/>
    <property type="evidence" value="ECO:0007669"/>
    <property type="project" value="InterPro"/>
</dbReference>
<gene>
    <name evidence="3" type="ORF">GIB67_009577</name>
</gene>
<protein>
    <recommendedName>
        <fullName evidence="5">Pentatricopeptide repeat-containing protein</fullName>
    </recommendedName>
</protein>
<evidence type="ECO:0000313" key="3">
    <source>
        <dbReference type="EMBL" id="KAF6147185.1"/>
    </source>
</evidence>
<dbReference type="InterPro" id="IPR046960">
    <property type="entry name" value="PPR_At4g14850-like_plant"/>
</dbReference>
<dbReference type="NCBIfam" id="TIGR00756">
    <property type="entry name" value="PPR"/>
    <property type="match status" value="5"/>
</dbReference>
<keyword evidence="4" id="KW-1185">Reference proteome</keyword>
<dbReference type="InterPro" id="IPR046848">
    <property type="entry name" value="E_motif"/>
</dbReference>
<evidence type="ECO:0008006" key="5">
    <source>
        <dbReference type="Google" id="ProtNLM"/>
    </source>
</evidence>
<dbReference type="InterPro" id="IPR002885">
    <property type="entry name" value="PPR_rpt"/>
</dbReference>
<dbReference type="FunFam" id="1.25.40.10:FF:000348">
    <property type="entry name" value="Pentatricopeptide repeat-containing protein chloroplastic"/>
    <property type="match status" value="1"/>
</dbReference>
<dbReference type="PROSITE" id="PS51375">
    <property type="entry name" value="PPR"/>
    <property type="match status" value="4"/>
</dbReference>
<reference evidence="3 4" key="1">
    <citation type="journal article" date="2020" name="IScience">
        <title>Genome Sequencing of the Endangered Kingdonia uniflora (Circaeasteraceae, Ranunculales) Reveals Potential Mechanisms of Evolutionary Specialization.</title>
        <authorList>
            <person name="Sun Y."/>
            <person name="Deng T."/>
            <person name="Zhang A."/>
            <person name="Moore M.J."/>
            <person name="Landis J.B."/>
            <person name="Lin N."/>
            <person name="Zhang H."/>
            <person name="Zhang X."/>
            <person name="Huang J."/>
            <person name="Zhang X."/>
            <person name="Sun H."/>
            <person name="Wang H."/>
        </authorList>
    </citation>
    <scope>NUCLEOTIDE SEQUENCE [LARGE SCALE GENOMIC DNA]</scope>
    <source>
        <strain evidence="3">TB1705</strain>
        <tissue evidence="3">Leaf</tissue>
    </source>
</reference>
<dbReference type="SUPFAM" id="SSF48452">
    <property type="entry name" value="TPR-like"/>
    <property type="match status" value="1"/>
</dbReference>
<dbReference type="Pfam" id="PF13041">
    <property type="entry name" value="PPR_2"/>
    <property type="match status" value="1"/>
</dbReference>
<dbReference type="AlphaFoldDB" id="A0A7J7LX54"/>
<organism evidence="3 4">
    <name type="scientific">Kingdonia uniflora</name>
    <dbReference type="NCBI Taxonomy" id="39325"/>
    <lineage>
        <taxon>Eukaryota</taxon>
        <taxon>Viridiplantae</taxon>
        <taxon>Streptophyta</taxon>
        <taxon>Embryophyta</taxon>
        <taxon>Tracheophyta</taxon>
        <taxon>Spermatophyta</taxon>
        <taxon>Magnoliopsida</taxon>
        <taxon>Ranunculales</taxon>
        <taxon>Circaeasteraceae</taxon>
        <taxon>Kingdonia</taxon>
    </lineage>
</organism>
<dbReference type="Pfam" id="PF20431">
    <property type="entry name" value="E_motif"/>
    <property type="match status" value="1"/>
</dbReference>
<name>A0A7J7LX54_9MAGN</name>
<dbReference type="FunFam" id="1.25.40.10:FF:000184">
    <property type="entry name" value="Pentatricopeptide repeat-containing protein, chloroplastic"/>
    <property type="match status" value="1"/>
</dbReference>
<dbReference type="Gene3D" id="1.25.40.10">
    <property type="entry name" value="Tetratricopeptide repeat domain"/>
    <property type="match status" value="3"/>
</dbReference>
<comment type="caution">
    <text evidence="3">The sequence shown here is derived from an EMBL/GenBank/DDBJ whole genome shotgun (WGS) entry which is preliminary data.</text>
</comment>
<feature type="repeat" description="PPR" evidence="2">
    <location>
        <begin position="241"/>
        <end position="275"/>
    </location>
</feature>